<keyword evidence="8" id="KW-1185">Reference proteome</keyword>
<dbReference type="PANTHER" id="PTHR44379:SF5">
    <property type="entry name" value="OXIDOREDUCTASE WITH IRON-SULFUR SUBUNIT"/>
    <property type="match status" value="1"/>
</dbReference>
<keyword evidence="3" id="KW-0560">Oxidoreductase</keyword>
<comment type="caution">
    <text evidence="7">The sequence shown here is derived from an EMBL/GenBank/DDBJ whole genome shotgun (WGS) entry which is preliminary data.</text>
</comment>
<keyword evidence="5" id="KW-0411">Iron-sulfur</keyword>
<evidence type="ECO:0000256" key="1">
    <source>
        <dbReference type="ARBA" id="ARBA00022714"/>
    </source>
</evidence>
<dbReference type="EMBL" id="VIWY01000002">
    <property type="protein sequence ID" value="TWG24883.1"/>
    <property type="molecule type" value="Genomic_DNA"/>
</dbReference>
<dbReference type="GO" id="GO:0051537">
    <property type="term" value="F:2 iron, 2 sulfur cluster binding"/>
    <property type="evidence" value="ECO:0007669"/>
    <property type="project" value="UniProtKB-KW"/>
</dbReference>
<reference evidence="7 8" key="1">
    <citation type="submission" date="2019-06" db="EMBL/GenBank/DDBJ databases">
        <title>Sequencing the genomes of 1000 actinobacteria strains.</title>
        <authorList>
            <person name="Klenk H.-P."/>
        </authorList>
    </citation>
    <scope>NUCLEOTIDE SEQUENCE [LARGE SCALE GENOMIC DNA]</scope>
    <source>
        <strain evidence="7 8">DSM 43866</strain>
    </source>
</reference>
<dbReference type="SUPFAM" id="SSF54292">
    <property type="entry name" value="2Fe-2S ferredoxin-like"/>
    <property type="match status" value="1"/>
</dbReference>
<evidence type="ECO:0000256" key="4">
    <source>
        <dbReference type="ARBA" id="ARBA00023004"/>
    </source>
</evidence>
<dbReference type="InterPro" id="IPR051452">
    <property type="entry name" value="Diverse_Oxidoreductases"/>
</dbReference>
<gene>
    <name evidence="7" type="ORF">FHX34_1021446</name>
</gene>
<dbReference type="InterPro" id="IPR036010">
    <property type="entry name" value="2Fe-2S_ferredoxin-like_sf"/>
</dbReference>
<evidence type="ECO:0000256" key="2">
    <source>
        <dbReference type="ARBA" id="ARBA00022723"/>
    </source>
</evidence>
<evidence type="ECO:0000313" key="7">
    <source>
        <dbReference type="EMBL" id="TWG24883.1"/>
    </source>
</evidence>
<evidence type="ECO:0000313" key="8">
    <source>
        <dbReference type="Proteomes" id="UP000320239"/>
    </source>
</evidence>
<dbReference type="PROSITE" id="PS51085">
    <property type="entry name" value="2FE2S_FER_2"/>
    <property type="match status" value="1"/>
</dbReference>
<dbReference type="Gene3D" id="3.10.20.30">
    <property type="match status" value="1"/>
</dbReference>
<dbReference type="InterPro" id="IPR012675">
    <property type="entry name" value="Beta-grasp_dom_sf"/>
</dbReference>
<dbReference type="PANTHER" id="PTHR44379">
    <property type="entry name" value="OXIDOREDUCTASE WITH IRON-SULFUR SUBUNIT"/>
    <property type="match status" value="1"/>
</dbReference>
<dbReference type="AlphaFoldDB" id="A0A561WM14"/>
<proteinExistence type="predicted"/>
<name>A0A561WM14_ACTTI</name>
<dbReference type="InterPro" id="IPR006058">
    <property type="entry name" value="2Fe2S_fd_BS"/>
</dbReference>
<dbReference type="GO" id="GO:0016491">
    <property type="term" value="F:oxidoreductase activity"/>
    <property type="evidence" value="ECO:0007669"/>
    <property type="project" value="UniProtKB-KW"/>
</dbReference>
<keyword evidence="4" id="KW-0408">Iron</keyword>
<organism evidence="7 8">
    <name type="scientific">Actinoplanes teichomyceticus</name>
    <dbReference type="NCBI Taxonomy" id="1867"/>
    <lineage>
        <taxon>Bacteria</taxon>
        <taxon>Bacillati</taxon>
        <taxon>Actinomycetota</taxon>
        <taxon>Actinomycetes</taxon>
        <taxon>Micromonosporales</taxon>
        <taxon>Micromonosporaceae</taxon>
        <taxon>Actinoplanes</taxon>
    </lineage>
</organism>
<sequence length="74" mass="7641">MSLSVDGADRELDLAPDRTLVAVLREDCGRTGVQHGCADGTCGACTVRVDGEALRSCLMLAVQCHGAHVDTVAA</sequence>
<evidence type="ECO:0000256" key="3">
    <source>
        <dbReference type="ARBA" id="ARBA00023002"/>
    </source>
</evidence>
<dbReference type="GO" id="GO:0046872">
    <property type="term" value="F:metal ion binding"/>
    <property type="evidence" value="ECO:0007669"/>
    <property type="project" value="UniProtKB-KW"/>
</dbReference>
<feature type="domain" description="2Fe-2S ferredoxin-type" evidence="6">
    <location>
        <begin position="1"/>
        <end position="74"/>
    </location>
</feature>
<keyword evidence="1" id="KW-0001">2Fe-2S</keyword>
<accession>A0A561WM14</accession>
<dbReference type="InterPro" id="IPR001041">
    <property type="entry name" value="2Fe-2S_ferredoxin-type"/>
</dbReference>
<dbReference type="PROSITE" id="PS00197">
    <property type="entry name" value="2FE2S_FER_1"/>
    <property type="match status" value="1"/>
</dbReference>
<protein>
    <submittedName>
        <fullName evidence="7">2Fe-2S iron-sulfur cluster protein</fullName>
    </submittedName>
</protein>
<dbReference type="RefSeq" id="WP_203723760.1">
    <property type="nucleotide sequence ID" value="NZ_BOMX01000133.1"/>
</dbReference>
<keyword evidence="2" id="KW-0479">Metal-binding</keyword>
<evidence type="ECO:0000256" key="5">
    <source>
        <dbReference type="ARBA" id="ARBA00023014"/>
    </source>
</evidence>
<dbReference type="Proteomes" id="UP000320239">
    <property type="component" value="Unassembled WGS sequence"/>
</dbReference>
<dbReference type="Pfam" id="PF00111">
    <property type="entry name" value="Fer2"/>
    <property type="match status" value="1"/>
</dbReference>
<evidence type="ECO:0000259" key="6">
    <source>
        <dbReference type="PROSITE" id="PS51085"/>
    </source>
</evidence>